<evidence type="ECO:0000313" key="2">
    <source>
        <dbReference type="Proteomes" id="UP000054279"/>
    </source>
</evidence>
<name>A0A0C9U667_SPHS4</name>
<dbReference type="OrthoDB" id="203724at2759"/>
<dbReference type="HOGENOM" id="CLU_004823_3_0_1"/>
<dbReference type="InterPro" id="IPR024420">
    <property type="entry name" value="TRAPP_III_complex_Trs85"/>
</dbReference>
<accession>A0A0C9U667</accession>
<dbReference type="EMBL" id="KN837160">
    <property type="protein sequence ID" value="KIJ38468.1"/>
    <property type="molecule type" value="Genomic_DNA"/>
</dbReference>
<organism evidence="1 2">
    <name type="scientific">Sphaerobolus stellatus (strain SS14)</name>
    <dbReference type="NCBI Taxonomy" id="990650"/>
    <lineage>
        <taxon>Eukaryota</taxon>
        <taxon>Fungi</taxon>
        <taxon>Dikarya</taxon>
        <taxon>Basidiomycota</taxon>
        <taxon>Agaricomycotina</taxon>
        <taxon>Agaricomycetes</taxon>
        <taxon>Phallomycetidae</taxon>
        <taxon>Geastrales</taxon>
        <taxon>Sphaerobolaceae</taxon>
        <taxon>Sphaerobolus</taxon>
    </lineage>
</organism>
<keyword evidence="2" id="KW-1185">Reference proteome</keyword>
<gene>
    <name evidence="1" type="ORF">M422DRAFT_49996</name>
</gene>
<dbReference type="PANTHER" id="PTHR12975">
    <property type="entry name" value="TRANSPORT PROTEIN TRAPP"/>
    <property type="match status" value="1"/>
</dbReference>
<dbReference type="GO" id="GO:1990072">
    <property type="term" value="C:TRAPPIII protein complex"/>
    <property type="evidence" value="ECO:0007669"/>
    <property type="project" value="TreeGrafter"/>
</dbReference>
<evidence type="ECO:0000313" key="1">
    <source>
        <dbReference type="EMBL" id="KIJ38468.1"/>
    </source>
</evidence>
<reference evidence="1 2" key="1">
    <citation type="submission" date="2014-06" db="EMBL/GenBank/DDBJ databases">
        <title>Evolutionary Origins and Diversification of the Mycorrhizal Mutualists.</title>
        <authorList>
            <consortium name="DOE Joint Genome Institute"/>
            <consortium name="Mycorrhizal Genomics Consortium"/>
            <person name="Kohler A."/>
            <person name="Kuo A."/>
            <person name="Nagy L.G."/>
            <person name="Floudas D."/>
            <person name="Copeland A."/>
            <person name="Barry K.W."/>
            <person name="Cichocki N."/>
            <person name="Veneault-Fourrey C."/>
            <person name="LaButti K."/>
            <person name="Lindquist E.A."/>
            <person name="Lipzen A."/>
            <person name="Lundell T."/>
            <person name="Morin E."/>
            <person name="Murat C."/>
            <person name="Riley R."/>
            <person name="Ohm R."/>
            <person name="Sun H."/>
            <person name="Tunlid A."/>
            <person name="Henrissat B."/>
            <person name="Grigoriev I.V."/>
            <person name="Hibbett D.S."/>
            <person name="Martin F."/>
        </authorList>
    </citation>
    <scope>NUCLEOTIDE SEQUENCE [LARGE SCALE GENOMIC DNA]</scope>
    <source>
        <strain evidence="1 2">SS14</strain>
    </source>
</reference>
<dbReference type="PANTHER" id="PTHR12975:SF6">
    <property type="entry name" value="TRAFFICKING PROTEIN PARTICLE COMPLEX SUBUNIT 8"/>
    <property type="match status" value="1"/>
</dbReference>
<dbReference type="Proteomes" id="UP000054279">
    <property type="component" value="Unassembled WGS sequence"/>
</dbReference>
<protein>
    <submittedName>
        <fullName evidence="1">Uncharacterized protein</fullName>
    </submittedName>
</protein>
<dbReference type="Pfam" id="PF12739">
    <property type="entry name" value="TRAPPC-Trs85"/>
    <property type="match status" value="1"/>
</dbReference>
<proteinExistence type="predicted"/>
<sequence>MSTAPVLPVSLSPHVCILPSPDLVELLEQSSLPPLHQLFQAFSPLPQVTTRTSTLTTVTHTTFPLRFSDYRDVETTCREDENSRAERTIDWIGQRIGKRAQAWVEEAEKEDYTKGTAISPWWLELDRCIEGDRAPSRHEVILASSTVAPNPLQAVTELHAKYNEMHLPSWVDPSRLCHTVIIHPSNSPLNSDEAIALYNATKKQYGVHTHLLAVSLSPPDAPIAAPSLLPELPLSPLPNASFTKRPETQELNLSEEDVSQFARFIREFTTMSLVPWMERSVMEWNESYTASRRIGSRLFSSTRRLFGSTGNATLPATVAYGNAGSSNATGSPTASAFGTPPPQQRRLAEFATFLGDIKLAISVWQTLSKDGKGGSEVLPLLVAPSEALGAHAFSALAGLQQQSEPGPSAQLRALIYVIRWGVGVRDKDLLDSERWLEMAAGSTEEPPLALLLAQAALISSRKGAKRRAAMWYAIAARRLEKSGIKPLTVYFFQRAHELYQSRPSSHLSPLFDNACLKKQVPWFETILPSIEYSLGRLMYTSGDTEGALMFFLGLLRGSSSSTYPDEAQSFRDALYLGDFKVAFEHLRSTVGEGAFLSKLRLPFSLSNSLDCKIRLSHDHGSGSECVQWTSLEKRWTTFWKGKGKESIEKSGKAAVGERFWVDIMLKNPLDVEINLSKLTVQVESTNALDEVVIETVDDIMLRPKESRIVPVAITANNETTLKITHLNYSFLSLLPVSESLAVRGRRLQETAVQMRGVIYGPDIIPTIAVQEGGRRLEASLTRSKDIRGVTLAVGECAEFSLTLQNAGRGDIDDIWMIHSPFARINLDDPSSQPPKSAKLSSSNSLVYPDPIQIPLSKIHTSATLAAGETIELRLVIRAESPGTQEFAALLIYREHNQPSFFDSKLRHIFDVNPLLEVGASARPSASSELSYTVTVEVENVSEATDVEISQVVTTSANWSCTPGTSDPLAGFKLIPRQQTGRLFLQSQRWSEGEGSAETMEFALQRLVTLLDGRPAEKTTPPPLDILYSHISEVEGALSACSPATNELLESSRRSYTEMRLLEQFSQLSPASLPHIFPVRNPYSLDVVVFWEIPSEKRSGFVTIPGLPLGASDAPLEEIISQSETAKVKRTMYAETAREKAEVQGAIRALDWNAETDPLVVRASSQPRISHDFAEGACFVPVTFTIRNFSFTNHARYTLRLQSTDAFQTSEAQNLPPNYVGLLTHRGTLAPFASKEVKAKMWLSRPGVYGLNGWRLETEVGGPTEDPWQTRATYSQVATTKEESIVIVSQQSS</sequence>